<accession>A0A0F9K0B0</accession>
<organism evidence="1">
    <name type="scientific">marine sediment metagenome</name>
    <dbReference type="NCBI Taxonomy" id="412755"/>
    <lineage>
        <taxon>unclassified sequences</taxon>
        <taxon>metagenomes</taxon>
        <taxon>ecological metagenomes</taxon>
    </lineage>
</organism>
<protein>
    <submittedName>
        <fullName evidence="1">Uncharacterized protein</fullName>
    </submittedName>
</protein>
<evidence type="ECO:0000313" key="1">
    <source>
        <dbReference type="EMBL" id="KKM75484.1"/>
    </source>
</evidence>
<dbReference type="EMBL" id="LAZR01008970">
    <property type="protein sequence ID" value="KKM75484.1"/>
    <property type="molecule type" value="Genomic_DNA"/>
</dbReference>
<sequence length="109" mass="12418">MKGEKRLVYWMLAYQVNYCICAFCKYGSYTGSPCSFGEYECDHPLDRIQDYESENAMEMGDCWGFRPSYSVEDAADIVGIILREGYTSTQWNRRNDGVIEVAGVSGGEY</sequence>
<reference evidence="1" key="1">
    <citation type="journal article" date="2015" name="Nature">
        <title>Complex archaea that bridge the gap between prokaryotes and eukaryotes.</title>
        <authorList>
            <person name="Spang A."/>
            <person name="Saw J.H."/>
            <person name="Jorgensen S.L."/>
            <person name="Zaremba-Niedzwiedzka K."/>
            <person name="Martijn J."/>
            <person name="Lind A.E."/>
            <person name="van Eijk R."/>
            <person name="Schleper C."/>
            <person name="Guy L."/>
            <person name="Ettema T.J."/>
        </authorList>
    </citation>
    <scope>NUCLEOTIDE SEQUENCE</scope>
</reference>
<gene>
    <name evidence="1" type="ORF">LCGC14_1389780</name>
</gene>
<dbReference type="AlphaFoldDB" id="A0A0F9K0B0"/>
<proteinExistence type="predicted"/>
<name>A0A0F9K0B0_9ZZZZ</name>
<comment type="caution">
    <text evidence="1">The sequence shown here is derived from an EMBL/GenBank/DDBJ whole genome shotgun (WGS) entry which is preliminary data.</text>
</comment>